<organism evidence="1 2">
    <name type="scientific">candidate division MSBL1 archaeon SCGC-AAA382A20</name>
    <dbReference type="NCBI Taxonomy" id="1698280"/>
    <lineage>
        <taxon>Archaea</taxon>
        <taxon>Methanobacteriati</taxon>
        <taxon>Methanobacteriota</taxon>
        <taxon>candidate division MSBL1</taxon>
    </lineage>
</organism>
<reference evidence="1 2" key="1">
    <citation type="journal article" date="2016" name="Sci. Rep.">
        <title>Metabolic traits of an uncultured archaeal lineage -MSBL1- from brine pools of the Red Sea.</title>
        <authorList>
            <person name="Mwirichia R."/>
            <person name="Alam I."/>
            <person name="Rashid M."/>
            <person name="Vinu M."/>
            <person name="Ba-Alawi W."/>
            <person name="Anthony Kamau A."/>
            <person name="Kamanda Ngugi D."/>
            <person name="Goker M."/>
            <person name="Klenk H.P."/>
            <person name="Bajic V."/>
            <person name="Stingl U."/>
        </authorList>
    </citation>
    <scope>NUCLEOTIDE SEQUENCE [LARGE SCALE GENOMIC DNA]</scope>
    <source>
        <strain evidence="1">SCGC-AAA382A20</strain>
    </source>
</reference>
<dbReference type="EMBL" id="LHYE01000001">
    <property type="protein sequence ID" value="KXB07769.1"/>
    <property type="molecule type" value="Genomic_DNA"/>
</dbReference>
<name>A0A133VMW2_9EURY</name>
<gene>
    <name evidence="1" type="ORF">AKJ51_00225</name>
</gene>
<proteinExistence type="predicted"/>
<dbReference type="Proteomes" id="UP000070263">
    <property type="component" value="Unassembled WGS sequence"/>
</dbReference>
<comment type="caution">
    <text evidence="1">The sequence shown here is derived from an EMBL/GenBank/DDBJ whole genome shotgun (WGS) entry which is preliminary data.</text>
</comment>
<sequence length="190" mass="21737">MDELTIQDYISKMEGADAYSSKASLFSNLVENLFGEEVDVGPAGNLFPELEGHLIDERGTLAIEGEDDPQDNIIIEFRKTNLDPLRSKEIIERAENQLRRYVYVVWRERKPELRCLLMASDGLHNFVYRPSLKEGLEAIDLEGGSPFAIDKKLRKIIELEKISYEDFSRGDPDRVCTWLKRLISGRLSDG</sequence>
<accession>A0A133VMW2</accession>
<dbReference type="AlphaFoldDB" id="A0A133VMW2"/>
<protein>
    <submittedName>
        <fullName evidence="1">Uncharacterized protein</fullName>
    </submittedName>
</protein>
<evidence type="ECO:0000313" key="1">
    <source>
        <dbReference type="EMBL" id="KXB07769.1"/>
    </source>
</evidence>
<evidence type="ECO:0000313" key="2">
    <source>
        <dbReference type="Proteomes" id="UP000070263"/>
    </source>
</evidence>
<keyword evidence="2" id="KW-1185">Reference proteome</keyword>